<evidence type="ECO:0000256" key="10">
    <source>
        <dbReference type="ARBA" id="ARBA00022989"/>
    </source>
</evidence>
<evidence type="ECO:0000256" key="12">
    <source>
        <dbReference type="ARBA" id="ARBA00023136"/>
    </source>
</evidence>
<dbReference type="AlphaFoldDB" id="A0A0J6FSR2"/>
<dbReference type="PANTHER" id="PTHR11802:SF190">
    <property type="entry name" value="PHEROMONE-PROCESSING CARBOXYPEPTIDASE KEX1"/>
    <property type="match status" value="1"/>
</dbReference>
<evidence type="ECO:0000256" key="3">
    <source>
        <dbReference type="ARBA" id="ARBA00009431"/>
    </source>
</evidence>
<keyword evidence="4 15" id="KW-0121">Carboxypeptidase</keyword>
<dbReference type="PRINTS" id="PR00724">
    <property type="entry name" value="CRBOXYPTASEC"/>
</dbReference>
<evidence type="ECO:0000256" key="8">
    <source>
        <dbReference type="ARBA" id="ARBA00022729"/>
    </source>
</evidence>
<evidence type="ECO:0000256" key="11">
    <source>
        <dbReference type="ARBA" id="ARBA00023034"/>
    </source>
</evidence>
<keyword evidence="5 15" id="KW-0645">Protease</keyword>
<dbReference type="Proteomes" id="UP000054567">
    <property type="component" value="Unassembled WGS sequence"/>
</dbReference>
<evidence type="ECO:0000313" key="17">
    <source>
        <dbReference type="Proteomes" id="UP000054567"/>
    </source>
</evidence>
<dbReference type="GO" id="GO:0006508">
    <property type="term" value="P:proteolysis"/>
    <property type="evidence" value="ECO:0007669"/>
    <property type="project" value="UniProtKB-KW"/>
</dbReference>
<comment type="catalytic activity">
    <reaction evidence="1">
        <text>Preferential release of a C-terminal arginine or lysine residue.</text>
        <dbReference type="EC" id="3.4.16.6"/>
    </reaction>
</comment>
<evidence type="ECO:0000256" key="2">
    <source>
        <dbReference type="ARBA" id="ARBA00004393"/>
    </source>
</evidence>
<dbReference type="OrthoDB" id="443318at2759"/>
<keyword evidence="13" id="KW-0325">Glycoprotein</keyword>
<dbReference type="Pfam" id="PF00450">
    <property type="entry name" value="Peptidase_S10"/>
    <property type="match status" value="1"/>
</dbReference>
<sequence>MRFKSRFVITLAVIMAVKGEPSPLPLSVDWGATAAPVPTSNGKSSLPGGKETISPIDASKYAVKSLPDAQPIPRSWAGRMNVPGAAPGNEMFFWLFEPEDKAYNDNLLIWLNGGPGCSSMIGAFAENGPLMFLKNMSKLERNPYSWTKLGHVLYIDQPVGTGLSLSSDPTPATNNESVTELFYSWIKQFYEVFPHLLRKRTHLMGESYAGIYIPYFADRILKHKDQLSINLSSVVIGNGAIGNNIAMSDVAAGAYLKEKARDLELPGDILGAFSQADHICGFDSILKKAAQYPSQGHFYLPSCLTNPSGFTTDENCNMKPKDSRAVLSSILNSTCYGQCATYSTAQNYIETARETKCFSRYNIKYNCNTPNPLVPLTEYLNRADVQAALNVLPSKSGTSHRFETCNQTIIDSLLSPSIQPTPPTESILPSILATYKIPIHIYQGQLDTVINHIAVELVLQNMTWNGKQGLQSRPSIPFGTYFNINKGESKVTLNGSEAGVWAYERGLSYHLFREAGHGVPRDQPEEMWHYVKNVVVGRWSGGFRE</sequence>
<dbReference type="GO" id="GO:0004185">
    <property type="term" value="F:serine-type carboxypeptidase activity"/>
    <property type="evidence" value="ECO:0007669"/>
    <property type="project" value="UniProtKB-UniRule"/>
</dbReference>
<reference evidence="17" key="2">
    <citation type="journal article" date="2009" name="Genome Res.">
        <title>Comparative genomic analyses of the human fungal pathogens Coccidioides and their relatives.</title>
        <authorList>
            <person name="Sharpton T.J."/>
            <person name="Stajich J.E."/>
            <person name="Rounsley S.D."/>
            <person name="Gardner M.J."/>
            <person name="Wortman J.R."/>
            <person name="Jordar V.S."/>
            <person name="Maiti R."/>
            <person name="Kodira C.D."/>
            <person name="Neafsey D.E."/>
            <person name="Zeng Q."/>
            <person name="Hung C.-Y."/>
            <person name="McMahan C."/>
            <person name="Muszewska A."/>
            <person name="Grynberg M."/>
            <person name="Mandel M.A."/>
            <person name="Kellner E.M."/>
            <person name="Barker B.M."/>
            <person name="Galgiani J.N."/>
            <person name="Orbach M.J."/>
            <person name="Kirkland T.N."/>
            <person name="Cole G.T."/>
            <person name="Henn M.R."/>
            <person name="Birren B.W."/>
            <person name="Taylor J.W."/>
        </authorList>
    </citation>
    <scope>NUCLEOTIDE SEQUENCE [LARGE SCALE GENOMIC DNA]</scope>
    <source>
        <strain evidence="17">RMSCC 3488</strain>
    </source>
</reference>
<evidence type="ECO:0000256" key="6">
    <source>
        <dbReference type="ARBA" id="ARBA00022692"/>
    </source>
</evidence>
<evidence type="ECO:0000256" key="1">
    <source>
        <dbReference type="ARBA" id="ARBA00001003"/>
    </source>
</evidence>
<keyword evidence="6" id="KW-0812">Transmembrane</keyword>
<evidence type="ECO:0000256" key="13">
    <source>
        <dbReference type="ARBA" id="ARBA00023180"/>
    </source>
</evidence>
<dbReference type="InterPro" id="IPR029058">
    <property type="entry name" value="AB_hydrolase_fold"/>
</dbReference>
<comment type="function">
    <text evidence="14">Protease with a carboxypeptidase B-like function involved in the C-terminal processing of the lysine and arginine residues from protein precursors. Promotes cell fusion and is involved in the programmed cell death.</text>
</comment>
<evidence type="ECO:0000313" key="16">
    <source>
        <dbReference type="EMBL" id="KMM73408.1"/>
    </source>
</evidence>
<reference evidence="16 17" key="1">
    <citation type="submission" date="2007-06" db="EMBL/GenBank/DDBJ databases">
        <title>The Genome Sequence of Coccidioides posadasii RMSCC_3488.</title>
        <authorList>
            <consortium name="Coccidioides Genome Resources Consortium"/>
            <consortium name="The Broad Institute Genome Sequencing Platform"/>
            <person name="Henn M.R."/>
            <person name="Sykes S."/>
            <person name="Young S."/>
            <person name="Jaffe D."/>
            <person name="Berlin A."/>
            <person name="Alvarez P."/>
            <person name="Butler J."/>
            <person name="Gnerre S."/>
            <person name="Grabherr M."/>
            <person name="Mauceli E."/>
            <person name="Brockman W."/>
            <person name="Kodira C."/>
            <person name="Alvarado L."/>
            <person name="Zeng Q."/>
            <person name="Crawford M."/>
            <person name="Antoine C."/>
            <person name="Devon K."/>
            <person name="Galgiani J."/>
            <person name="Orsborn K."/>
            <person name="Lewis M.L."/>
            <person name="Nusbaum C."/>
            <person name="Galagan J."/>
            <person name="Birren B."/>
        </authorList>
    </citation>
    <scope>NUCLEOTIDE SEQUENCE [LARGE SCALE GENOMIC DNA]</scope>
    <source>
        <strain evidence="16 17">RMSCC 3488</strain>
    </source>
</reference>
<dbReference type="EC" id="3.4.16.-" evidence="15"/>
<keyword evidence="8 15" id="KW-0732">Signal</keyword>
<gene>
    <name evidence="16" type="ORF">CPAG_09697</name>
</gene>
<evidence type="ECO:0000256" key="7">
    <source>
        <dbReference type="ARBA" id="ARBA00022703"/>
    </source>
</evidence>
<accession>A0A0J6FSR2</accession>
<dbReference type="EMBL" id="DS268114">
    <property type="protein sequence ID" value="KMM73408.1"/>
    <property type="molecule type" value="Genomic_DNA"/>
</dbReference>
<keyword evidence="9 15" id="KW-0378">Hydrolase</keyword>
<dbReference type="GO" id="GO:0005802">
    <property type="term" value="C:trans-Golgi network"/>
    <property type="evidence" value="ECO:0007669"/>
    <property type="project" value="TreeGrafter"/>
</dbReference>
<dbReference type="PANTHER" id="PTHR11802">
    <property type="entry name" value="SERINE PROTEASE FAMILY S10 SERINE CARBOXYPEPTIDASE"/>
    <property type="match status" value="1"/>
</dbReference>
<keyword evidence="11" id="KW-0333">Golgi apparatus</keyword>
<feature type="signal peptide" evidence="15">
    <location>
        <begin position="1"/>
        <end position="19"/>
    </location>
</feature>
<dbReference type="Gene3D" id="3.40.50.1820">
    <property type="entry name" value="alpha/beta hydrolase"/>
    <property type="match status" value="1"/>
</dbReference>
<dbReference type="VEuPathDB" id="FungiDB:CPAG_09697"/>
<dbReference type="InterPro" id="IPR018202">
    <property type="entry name" value="Ser_caboxypep_ser_AS"/>
</dbReference>
<protein>
    <recommendedName>
        <fullName evidence="15">Carboxypeptidase</fullName>
        <ecNumber evidence="15">3.4.16.-</ecNumber>
    </recommendedName>
</protein>
<feature type="chain" id="PRO_5006516643" description="Carboxypeptidase" evidence="15">
    <location>
        <begin position="20"/>
        <end position="545"/>
    </location>
</feature>
<dbReference type="PROSITE" id="PS00131">
    <property type="entry name" value="CARBOXYPEPT_SER_SER"/>
    <property type="match status" value="1"/>
</dbReference>
<evidence type="ECO:0000256" key="4">
    <source>
        <dbReference type="ARBA" id="ARBA00022645"/>
    </source>
</evidence>
<evidence type="ECO:0000256" key="5">
    <source>
        <dbReference type="ARBA" id="ARBA00022670"/>
    </source>
</evidence>
<dbReference type="SUPFAM" id="SSF53474">
    <property type="entry name" value="alpha/beta-Hydrolases"/>
    <property type="match status" value="1"/>
</dbReference>
<dbReference type="InterPro" id="IPR001563">
    <property type="entry name" value="Peptidase_S10"/>
</dbReference>
<name>A0A0J6FSR2_COCPO</name>
<evidence type="ECO:0000256" key="9">
    <source>
        <dbReference type="ARBA" id="ARBA00022801"/>
    </source>
</evidence>
<evidence type="ECO:0000256" key="15">
    <source>
        <dbReference type="RuleBase" id="RU361156"/>
    </source>
</evidence>
<evidence type="ECO:0000256" key="14">
    <source>
        <dbReference type="ARBA" id="ARBA00037042"/>
    </source>
</evidence>
<keyword evidence="12" id="KW-0472">Membrane</keyword>
<proteinExistence type="inferred from homology"/>
<keyword evidence="10" id="KW-1133">Transmembrane helix</keyword>
<comment type="subcellular location">
    <subcellularLocation>
        <location evidence="2">Golgi apparatus</location>
        <location evidence="2">trans-Golgi network membrane</location>
        <topology evidence="2">Single-pass type I membrane protein</topology>
    </subcellularLocation>
</comment>
<organism evidence="16 17">
    <name type="scientific">Coccidioides posadasii RMSCC 3488</name>
    <dbReference type="NCBI Taxonomy" id="454284"/>
    <lineage>
        <taxon>Eukaryota</taxon>
        <taxon>Fungi</taxon>
        <taxon>Dikarya</taxon>
        <taxon>Ascomycota</taxon>
        <taxon>Pezizomycotina</taxon>
        <taxon>Eurotiomycetes</taxon>
        <taxon>Eurotiomycetidae</taxon>
        <taxon>Onygenales</taxon>
        <taxon>Onygenaceae</taxon>
        <taxon>Coccidioides</taxon>
    </lineage>
</organism>
<reference evidence="17" key="3">
    <citation type="journal article" date="2010" name="Genome Res.">
        <title>Population genomic sequencing of Coccidioides fungi reveals recent hybridization and transposon control.</title>
        <authorList>
            <person name="Neafsey D.E."/>
            <person name="Barker B.M."/>
            <person name="Sharpton T.J."/>
            <person name="Stajich J.E."/>
            <person name="Park D.J."/>
            <person name="Whiston E."/>
            <person name="Hung C.-Y."/>
            <person name="McMahan C."/>
            <person name="White J."/>
            <person name="Sykes S."/>
            <person name="Heiman D."/>
            <person name="Young S."/>
            <person name="Zeng Q."/>
            <person name="Abouelleil A."/>
            <person name="Aftuck L."/>
            <person name="Bessette D."/>
            <person name="Brown A."/>
            <person name="FitzGerald M."/>
            <person name="Lui A."/>
            <person name="Macdonald J.P."/>
            <person name="Priest M."/>
            <person name="Orbach M.J."/>
            <person name="Galgiani J.N."/>
            <person name="Kirkland T.N."/>
            <person name="Cole G.T."/>
            <person name="Birren B.W."/>
            <person name="Henn M.R."/>
            <person name="Taylor J.W."/>
            <person name="Rounsley S.D."/>
        </authorList>
    </citation>
    <scope>NUCLEOTIDE SEQUENCE [LARGE SCALE GENOMIC DNA]</scope>
    <source>
        <strain evidence="17">RMSCC 3488</strain>
    </source>
</reference>
<dbReference type="GO" id="GO:0006915">
    <property type="term" value="P:apoptotic process"/>
    <property type="evidence" value="ECO:0007669"/>
    <property type="project" value="UniProtKB-KW"/>
</dbReference>
<comment type="similarity">
    <text evidence="3 15">Belongs to the peptidase S10 family.</text>
</comment>
<keyword evidence="7" id="KW-0053">Apoptosis</keyword>